<dbReference type="AlphaFoldDB" id="A0A1Z4N8P9"/>
<evidence type="ECO:0000313" key="3">
    <source>
        <dbReference type="Proteomes" id="UP000218785"/>
    </source>
</evidence>
<feature type="signal peptide" evidence="1">
    <location>
        <begin position="1"/>
        <end position="29"/>
    </location>
</feature>
<gene>
    <name evidence="2" type="ORF">NIES37_60400</name>
</gene>
<feature type="chain" id="PRO_5012825753" description="Lipoprotein" evidence="1">
    <location>
        <begin position="30"/>
        <end position="229"/>
    </location>
</feature>
<keyword evidence="1" id="KW-0732">Signal</keyword>
<reference evidence="2 3" key="1">
    <citation type="submission" date="2017-06" db="EMBL/GenBank/DDBJ databases">
        <title>Genome sequencing of cyanobaciteial culture collection at National Institute for Environmental Studies (NIES).</title>
        <authorList>
            <person name="Hirose Y."/>
            <person name="Shimura Y."/>
            <person name="Fujisawa T."/>
            <person name="Nakamura Y."/>
            <person name="Kawachi M."/>
        </authorList>
    </citation>
    <scope>NUCLEOTIDE SEQUENCE [LARGE SCALE GENOMIC DNA]</scope>
    <source>
        <strain evidence="2 3">NIES-37</strain>
    </source>
</reference>
<keyword evidence="3" id="KW-1185">Reference proteome</keyword>
<protein>
    <recommendedName>
        <fullName evidence="4">Lipoprotein</fullName>
    </recommendedName>
</protein>
<dbReference type="Proteomes" id="UP000218785">
    <property type="component" value="Chromosome"/>
</dbReference>
<evidence type="ECO:0000256" key="1">
    <source>
        <dbReference type="SAM" id="SignalP"/>
    </source>
</evidence>
<organism evidence="2 3">
    <name type="scientific">Tolypothrix tenuis PCC 7101</name>
    <dbReference type="NCBI Taxonomy" id="231146"/>
    <lineage>
        <taxon>Bacteria</taxon>
        <taxon>Bacillati</taxon>
        <taxon>Cyanobacteriota</taxon>
        <taxon>Cyanophyceae</taxon>
        <taxon>Nostocales</taxon>
        <taxon>Tolypothrichaceae</taxon>
        <taxon>Tolypothrix</taxon>
    </lineage>
</organism>
<dbReference type="KEGG" id="ttq:NIES37_60400"/>
<proteinExistence type="predicted"/>
<name>A0A1Z4N8P9_9CYAN</name>
<accession>A0A1Z4N8P9</accession>
<evidence type="ECO:0008006" key="4">
    <source>
        <dbReference type="Google" id="ProtNLM"/>
    </source>
</evidence>
<dbReference type="PROSITE" id="PS51257">
    <property type="entry name" value="PROKAR_LIPOPROTEIN"/>
    <property type="match status" value="1"/>
</dbReference>
<dbReference type="EMBL" id="AP018248">
    <property type="protein sequence ID" value="BAZ02032.1"/>
    <property type="molecule type" value="Genomic_DNA"/>
</dbReference>
<sequence length="229" mass="25308">MKTKSTSIIFLTFISINLILSSCSNPKEASEANFKQALNTILTKHRVGCVPVLGNMESFPITIPKVATEQINQLNSLVKVGFLSSKEGEKKDYSGKSIPGIEYSVTAEGEKFYTSNVYPRAPQSKPTGGFCIGEAEVDKILNFTEPQSYPGSPQVSNVKFTYKFKNLGKWFEDPEVQATVGTMWKTGIFANQPLNDGNGALHKILESKDNPPEIQMNLYLTNNGWVDKL</sequence>
<evidence type="ECO:0000313" key="2">
    <source>
        <dbReference type="EMBL" id="BAZ02032.1"/>
    </source>
</evidence>